<evidence type="ECO:0000313" key="3">
    <source>
        <dbReference type="Proteomes" id="UP000585050"/>
    </source>
</evidence>
<evidence type="ECO:0000313" key="2">
    <source>
        <dbReference type="EMBL" id="NLR95135.1"/>
    </source>
</evidence>
<accession>A0A7X8XZP9</accession>
<keyword evidence="1" id="KW-0472">Membrane</keyword>
<dbReference type="EMBL" id="JABAIL010000078">
    <property type="protein sequence ID" value="NLR95135.1"/>
    <property type="molecule type" value="Genomic_DNA"/>
</dbReference>
<dbReference type="AlphaFoldDB" id="A0A7X8XZP9"/>
<reference evidence="2 3" key="1">
    <citation type="submission" date="2020-04" db="EMBL/GenBank/DDBJ databases">
        <title>Flammeovirga sp. SR4, a novel species isolated from seawater.</title>
        <authorList>
            <person name="Wang X."/>
        </authorList>
    </citation>
    <scope>NUCLEOTIDE SEQUENCE [LARGE SCALE GENOMIC DNA]</scope>
    <source>
        <strain evidence="2 3">SR4</strain>
    </source>
</reference>
<feature type="transmembrane region" description="Helical" evidence="1">
    <location>
        <begin position="172"/>
        <end position="193"/>
    </location>
</feature>
<keyword evidence="1" id="KW-1133">Transmembrane helix</keyword>
<keyword evidence="3" id="KW-1185">Reference proteome</keyword>
<protein>
    <submittedName>
        <fullName evidence="2">Uncharacterized protein</fullName>
    </submittedName>
</protein>
<evidence type="ECO:0000256" key="1">
    <source>
        <dbReference type="SAM" id="Phobius"/>
    </source>
</evidence>
<name>A0A7X8XZP9_9BACT</name>
<comment type="caution">
    <text evidence="2">The sequence shown here is derived from an EMBL/GenBank/DDBJ whole genome shotgun (WGS) entry which is preliminary data.</text>
</comment>
<proteinExistence type="predicted"/>
<organism evidence="2 3">
    <name type="scientific">Flammeovirga agarivorans</name>
    <dbReference type="NCBI Taxonomy" id="2726742"/>
    <lineage>
        <taxon>Bacteria</taxon>
        <taxon>Pseudomonadati</taxon>
        <taxon>Bacteroidota</taxon>
        <taxon>Cytophagia</taxon>
        <taxon>Cytophagales</taxon>
        <taxon>Flammeovirgaceae</taxon>
        <taxon>Flammeovirga</taxon>
    </lineage>
</organism>
<keyword evidence="1" id="KW-0812">Transmembrane</keyword>
<sequence length="207" mass="24567">MNKFSKIYQNKTDSELLMIITNKHYIEEARLEAFYILKKRSPTQLTKVHKKEIELIEKKDKKRDNKYNKDNELLIKELKSIPLQESRLYKNDNLNDLKCIRLDSQNYRLIIKDARGFGLISPRIFLKVNNDNSIKLSLKLNYYSLMIGTLVTLILIGITYPKSFHESNHTLISVPLLFVISVQIISYVMSLFINQENWFKLYIYKKI</sequence>
<dbReference type="Proteomes" id="UP000585050">
    <property type="component" value="Unassembled WGS sequence"/>
</dbReference>
<feature type="transmembrane region" description="Helical" evidence="1">
    <location>
        <begin position="140"/>
        <end position="160"/>
    </location>
</feature>
<gene>
    <name evidence="2" type="ORF">HGP29_28325</name>
</gene>